<feature type="region of interest" description="Disordered" evidence="1">
    <location>
        <begin position="26"/>
        <end position="51"/>
    </location>
</feature>
<accession>A0A834IEF1</accession>
<name>A0A834IEF1_RHYFE</name>
<sequence>MLSKLPTIPTFILSRREKSLGDGVLSCRKTNGPGNGNPDTTRTISGDGNDQPNGNKLENCCVRFSGLCVSWRCGGRDLTARSETSLRSGRFQVRVDTETLRCVFALSERRDASCEGSGAVIERPAPGSRDSLIHL</sequence>
<reference evidence="2" key="1">
    <citation type="submission" date="2020-08" db="EMBL/GenBank/DDBJ databases">
        <title>Genome sequencing and assembly of the red palm weevil Rhynchophorus ferrugineus.</title>
        <authorList>
            <person name="Dias G.B."/>
            <person name="Bergman C.M."/>
            <person name="Manee M."/>
        </authorList>
    </citation>
    <scope>NUCLEOTIDE SEQUENCE</scope>
    <source>
        <strain evidence="2">AA-2017</strain>
        <tissue evidence="2">Whole larva</tissue>
    </source>
</reference>
<evidence type="ECO:0000313" key="3">
    <source>
        <dbReference type="Proteomes" id="UP000625711"/>
    </source>
</evidence>
<feature type="compositionally biased region" description="Polar residues" evidence="1">
    <location>
        <begin position="37"/>
        <end position="51"/>
    </location>
</feature>
<dbReference type="EMBL" id="JAACXV010000370">
    <property type="protein sequence ID" value="KAF7279290.1"/>
    <property type="molecule type" value="Genomic_DNA"/>
</dbReference>
<proteinExistence type="predicted"/>
<keyword evidence="3" id="KW-1185">Reference proteome</keyword>
<dbReference type="Proteomes" id="UP000625711">
    <property type="component" value="Unassembled WGS sequence"/>
</dbReference>
<dbReference type="AlphaFoldDB" id="A0A834IEF1"/>
<evidence type="ECO:0000256" key="1">
    <source>
        <dbReference type="SAM" id="MobiDB-lite"/>
    </source>
</evidence>
<evidence type="ECO:0000313" key="2">
    <source>
        <dbReference type="EMBL" id="KAF7279290.1"/>
    </source>
</evidence>
<protein>
    <submittedName>
        <fullName evidence="2">Uncharacterized protein</fullName>
    </submittedName>
</protein>
<gene>
    <name evidence="2" type="ORF">GWI33_007423</name>
</gene>
<organism evidence="2 3">
    <name type="scientific">Rhynchophorus ferrugineus</name>
    <name type="common">Red palm weevil</name>
    <name type="synonym">Curculio ferrugineus</name>
    <dbReference type="NCBI Taxonomy" id="354439"/>
    <lineage>
        <taxon>Eukaryota</taxon>
        <taxon>Metazoa</taxon>
        <taxon>Ecdysozoa</taxon>
        <taxon>Arthropoda</taxon>
        <taxon>Hexapoda</taxon>
        <taxon>Insecta</taxon>
        <taxon>Pterygota</taxon>
        <taxon>Neoptera</taxon>
        <taxon>Endopterygota</taxon>
        <taxon>Coleoptera</taxon>
        <taxon>Polyphaga</taxon>
        <taxon>Cucujiformia</taxon>
        <taxon>Curculionidae</taxon>
        <taxon>Dryophthorinae</taxon>
        <taxon>Rhynchophorus</taxon>
    </lineage>
</organism>
<comment type="caution">
    <text evidence="2">The sequence shown here is derived from an EMBL/GenBank/DDBJ whole genome shotgun (WGS) entry which is preliminary data.</text>
</comment>